<evidence type="ECO:0000259" key="5">
    <source>
        <dbReference type="PROSITE" id="PS51352"/>
    </source>
</evidence>
<dbReference type="SUPFAM" id="SSF52833">
    <property type="entry name" value="Thioredoxin-like"/>
    <property type="match status" value="1"/>
</dbReference>
<feature type="disulfide bond" description="Redox-active" evidence="4">
    <location>
        <begin position="78"/>
        <end position="82"/>
    </location>
</feature>
<dbReference type="GO" id="GO:0046872">
    <property type="term" value="F:metal ion binding"/>
    <property type="evidence" value="ECO:0007669"/>
    <property type="project" value="UniProtKB-KW"/>
</dbReference>
<evidence type="ECO:0000256" key="2">
    <source>
        <dbReference type="ARBA" id="ARBA00023008"/>
    </source>
</evidence>
<dbReference type="FunFam" id="3.40.30.10:FF:000013">
    <property type="entry name" value="Blast:Protein SCO1 homolog, mitochondrial"/>
    <property type="match status" value="1"/>
</dbReference>
<dbReference type="InterPro" id="IPR003782">
    <property type="entry name" value="SCO1/SenC"/>
</dbReference>
<dbReference type="Pfam" id="PF02630">
    <property type="entry name" value="SCO1-SenC"/>
    <property type="match status" value="1"/>
</dbReference>
<dbReference type="Proteomes" id="UP000440694">
    <property type="component" value="Unassembled WGS sequence"/>
</dbReference>
<keyword evidence="3" id="KW-0479">Metal-binding</keyword>
<protein>
    <submittedName>
        <fullName evidence="6">Redoxin domain-containing protein</fullName>
    </submittedName>
</protein>
<comment type="caution">
    <text evidence="6">The sequence shown here is derived from an EMBL/GenBank/DDBJ whole genome shotgun (WGS) entry which is preliminary data.</text>
</comment>
<dbReference type="PROSITE" id="PS51352">
    <property type="entry name" value="THIOREDOXIN_2"/>
    <property type="match status" value="1"/>
</dbReference>
<dbReference type="Gene3D" id="3.40.30.10">
    <property type="entry name" value="Glutaredoxin"/>
    <property type="match status" value="1"/>
</dbReference>
<keyword evidence="7" id="KW-1185">Reference proteome</keyword>
<evidence type="ECO:0000256" key="3">
    <source>
        <dbReference type="PIRSR" id="PIRSR603782-1"/>
    </source>
</evidence>
<proteinExistence type="inferred from homology"/>
<feature type="binding site" evidence="3">
    <location>
        <position position="82"/>
    </location>
    <ligand>
        <name>Cu cation</name>
        <dbReference type="ChEBI" id="CHEBI:23378"/>
    </ligand>
</feature>
<dbReference type="RefSeq" id="WP_154739718.1">
    <property type="nucleotide sequence ID" value="NZ_WMBQ01000002.1"/>
</dbReference>
<feature type="domain" description="Thioredoxin" evidence="5">
    <location>
        <begin position="40"/>
        <end position="202"/>
    </location>
</feature>
<organism evidence="6 7">
    <name type="scientific">Hyphomicrobium album</name>
    <dbReference type="NCBI Taxonomy" id="2665159"/>
    <lineage>
        <taxon>Bacteria</taxon>
        <taxon>Pseudomonadati</taxon>
        <taxon>Pseudomonadota</taxon>
        <taxon>Alphaproteobacteria</taxon>
        <taxon>Hyphomicrobiales</taxon>
        <taxon>Hyphomicrobiaceae</taxon>
        <taxon>Hyphomicrobium</taxon>
    </lineage>
</organism>
<dbReference type="InterPro" id="IPR013766">
    <property type="entry name" value="Thioredoxin_domain"/>
</dbReference>
<sequence length="202" mass="21612">MHTKIIVSVVLGVLLGAVAAVAVFPEARNKFFPQSQTQTSGKALIGGPFTLTDASGKTVTDADYRGRYMLVFFGFTGCPDICPAGLQLISAALDKIGAKADKVTPIFISVDPARDTPQKVGAYAKNFNDRIVGLTGTPEEIAAVAKAYRVFYEKTPNESVPAEYGMNHTSIIYLMGPDGTYVAHFNPTTSVDAMSEKLNKLL</sequence>
<dbReference type="PANTHER" id="PTHR12151:SF25">
    <property type="entry name" value="LINALOOL DEHYDRATASE_ISOMERASE DOMAIN-CONTAINING PROTEIN"/>
    <property type="match status" value="1"/>
</dbReference>
<name>A0A6I3KN34_9HYPH</name>
<evidence type="ECO:0000313" key="7">
    <source>
        <dbReference type="Proteomes" id="UP000440694"/>
    </source>
</evidence>
<dbReference type="PANTHER" id="PTHR12151">
    <property type="entry name" value="ELECTRON TRANSPORT PROTIN SCO1/SENC FAMILY MEMBER"/>
    <property type="match status" value="1"/>
</dbReference>
<gene>
    <name evidence="6" type="ORF">GIW81_12475</name>
</gene>
<dbReference type="EMBL" id="WMBQ01000002">
    <property type="protein sequence ID" value="MTD95147.1"/>
    <property type="molecule type" value="Genomic_DNA"/>
</dbReference>
<evidence type="ECO:0000256" key="4">
    <source>
        <dbReference type="PIRSR" id="PIRSR603782-2"/>
    </source>
</evidence>
<evidence type="ECO:0000313" key="6">
    <source>
        <dbReference type="EMBL" id="MTD95147.1"/>
    </source>
</evidence>
<reference evidence="6 7" key="1">
    <citation type="submission" date="2019-11" db="EMBL/GenBank/DDBJ databases">
        <title>Identification of a novel strain.</title>
        <authorList>
            <person name="Xu Q."/>
            <person name="Wang G."/>
        </authorList>
    </citation>
    <scope>NUCLEOTIDE SEQUENCE [LARGE SCALE GENOMIC DNA]</scope>
    <source>
        <strain evidence="7">xq</strain>
    </source>
</reference>
<keyword evidence="4" id="KW-1015">Disulfide bond</keyword>
<evidence type="ECO:0000256" key="1">
    <source>
        <dbReference type="ARBA" id="ARBA00010996"/>
    </source>
</evidence>
<accession>A0A6I3KN34</accession>
<dbReference type="CDD" id="cd02968">
    <property type="entry name" value="SCO"/>
    <property type="match status" value="1"/>
</dbReference>
<feature type="binding site" evidence="3">
    <location>
        <position position="168"/>
    </location>
    <ligand>
        <name>Cu cation</name>
        <dbReference type="ChEBI" id="CHEBI:23378"/>
    </ligand>
</feature>
<keyword evidence="2 3" id="KW-0186">Copper</keyword>
<dbReference type="AlphaFoldDB" id="A0A6I3KN34"/>
<dbReference type="InterPro" id="IPR036249">
    <property type="entry name" value="Thioredoxin-like_sf"/>
</dbReference>
<comment type="similarity">
    <text evidence="1">Belongs to the SCO1/2 family.</text>
</comment>
<feature type="binding site" evidence="3">
    <location>
        <position position="78"/>
    </location>
    <ligand>
        <name>Cu cation</name>
        <dbReference type="ChEBI" id="CHEBI:23378"/>
    </ligand>
</feature>